<feature type="domain" description="Methyltransferase type 11" evidence="1">
    <location>
        <begin position="66"/>
        <end position="158"/>
    </location>
</feature>
<dbReference type="CDD" id="cd02440">
    <property type="entry name" value="AdoMet_MTases"/>
    <property type="match status" value="1"/>
</dbReference>
<evidence type="ECO:0000313" key="3">
    <source>
        <dbReference type="Proteomes" id="UP000304900"/>
    </source>
</evidence>
<organism evidence="2 3">
    <name type="scientific">Dyadobacter frigoris</name>
    <dbReference type="NCBI Taxonomy" id="2576211"/>
    <lineage>
        <taxon>Bacteria</taxon>
        <taxon>Pseudomonadati</taxon>
        <taxon>Bacteroidota</taxon>
        <taxon>Cytophagia</taxon>
        <taxon>Cytophagales</taxon>
        <taxon>Spirosomataceae</taxon>
        <taxon>Dyadobacter</taxon>
    </lineage>
</organism>
<evidence type="ECO:0000313" key="2">
    <source>
        <dbReference type="EMBL" id="TKT90602.1"/>
    </source>
</evidence>
<dbReference type="GO" id="GO:0032259">
    <property type="term" value="P:methylation"/>
    <property type="evidence" value="ECO:0007669"/>
    <property type="project" value="UniProtKB-KW"/>
</dbReference>
<sequence length="250" mass="28654">MIAFLKNYLRQNIFPPSIKETGAVEAYDIWSESYDDQPGNLMLDLDEILFNRLLTKEMVEGKKVADIGCGTGRYWTNILKNKPLTLTGFDVSAGMLARLIEKFPAAQTHQVTDDLFLDTVPESFDLVISTLTVAHIPNIEAALQAWCRILKENGEIIITDFHPGTLSQGGKRTFRHHKKHIAVQNFVHLISTIENILLKNNFKMVVKQEIMIDESMKHYYADRNAMHVYEKYKGFPIIYGLHLKRSDDIK</sequence>
<comment type="caution">
    <text evidence="2">The sequence shown here is derived from an EMBL/GenBank/DDBJ whole genome shotgun (WGS) entry which is preliminary data.</text>
</comment>
<dbReference type="GO" id="GO:0008757">
    <property type="term" value="F:S-adenosylmethionine-dependent methyltransferase activity"/>
    <property type="evidence" value="ECO:0007669"/>
    <property type="project" value="InterPro"/>
</dbReference>
<dbReference type="PANTHER" id="PTHR43861">
    <property type="entry name" value="TRANS-ACONITATE 2-METHYLTRANSFERASE-RELATED"/>
    <property type="match status" value="1"/>
</dbReference>
<keyword evidence="2" id="KW-0808">Transferase</keyword>
<protein>
    <submittedName>
        <fullName evidence="2">Class I SAM-dependent methyltransferase</fullName>
    </submittedName>
</protein>
<dbReference type="SUPFAM" id="SSF53335">
    <property type="entry name" value="S-adenosyl-L-methionine-dependent methyltransferases"/>
    <property type="match status" value="1"/>
</dbReference>
<reference evidence="2 3" key="1">
    <citation type="submission" date="2019-05" db="EMBL/GenBank/DDBJ databases">
        <title>Dyadobacter AR-3-8 sp. nov., isolated from arctic soil.</title>
        <authorList>
            <person name="Chaudhary D.K."/>
        </authorList>
    </citation>
    <scope>NUCLEOTIDE SEQUENCE [LARGE SCALE GENOMIC DNA]</scope>
    <source>
        <strain evidence="2 3">AR-3-8</strain>
    </source>
</reference>
<accession>A0A4U6D0J2</accession>
<dbReference type="Gene3D" id="3.40.50.150">
    <property type="entry name" value="Vaccinia Virus protein VP39"/>
    <property type="match status" value="1"/>
</dbReference>
<keyword evidence="2" id="KW-0489">Methyltransferase</keyword>
<dbReference type="AlphaFoldDB" id="A0A4U6D0J2"/>
<dbReference type="InterPro" id="IPR013216">
    <property type="entry name" value="Methyltransf_11"/>
</dbReference>
<dbReference type="RefSeq" id="WP_137341770.1">
    <property type="nucleotide sequence ID" value="NZ_BSQH01000002.1"/>
</dbReference>
<dbReference type="Proteomes" id="UP000304900">
    <property type="component" value="Unassembled WGS sequence"/>
</dbReference>
<dbReference type="EMBL" id="SZVO01000009">
    <property type="protein sequence ID" value="TKT90602.1"/>
    <property type="molecule type" value="Genomic_DNA"/>
</dbReference>
<evidence type="ECO:0000259" key="1">
    <source>
        <dbReference type="Pfam" id="PF08241"/>
    </source>
</evidence>
<dbReference type="Pfam" id="PF08241">
    <property type="entry name" value="Methyltransf_11"/>
    <property type="match status" value="1"/>
</dbReference>
<dbReference type="OrthoDB" id="9770553at2"/>
<name>A0A4U6D0J2_9BACT</name>
<proteinExistence type="predicted"/>
<keyword evidence="3" id="KW-1185">Reference proteome</keyword>
<dbReference type="InterPro" id="IPR029063">
    <property type="entry name" value="SAM-dependent_MTases_sf"/>
</dbReference>
<gene>
    <name evidence="2" type="ORF">FDK13_19970</name>
</gene>